<evidence type="ECO:0000259" key="1">
    <source>
        <dbReference type="Pfam" id="PF17389"/>
    </source>
</evidence>
<reference evidence="3" key="2">
    <citation type="submission" date="2020-09" db="EMBL/GenBank/DDBJ databases">
        <authorList>
            <person name="Sun Q."/>
            <person name="Zhou Y."/>
        </authorList>
    </citation>
    <scope>NUCLEOTIDE SEQUENCE</scope>
    <source>
        <strain evidence="3">CGMCC 1.15447</strain>
    </source>
</reference>
<reference evidence="3" key="1">
    <citation type="journal article" date="2014" name="Int. J. Syst. Evol. Microbiol.">
        <title>Complete genome sequence of Corynebacterium casei LMG S-19264T (=DSM 44701T), isolated from a smear-ripened cheese.</title>
        <authorList>
            <consortium name="US DOE Joint Genome Institute (JGI-PGF)"/>
            <person name="Walter F."/>
            <person name="Albersmeier A."/>
            <person name="Kalinowski J."/>
            <person name="Ruckert C."/>
        </authorList>
    </citation>
    <scope>NUCLEOTIDE SEQUENCE</scope>
    <source>
        <strain evidence="3">CGMCC 1.15447</strain>
    </source>
</reference>
<dbReference type="InterPro" id="IPR012341">
    <property type="entry name" value="6hp_glycosidase-like_sf"/>
</dbReference>
<evidence type="ECO:0000259" key="2">
    <source>
        <dbReference type="Pfam" id="PF17390"/>
    </source>
</evidence>
<dbReference type="InterPro" id="IPR035396">
    <property type="entry name" value="Bac_rhamnosid6H"/>
</dbReference>
<sequence length="839" mass="92741">MLSTLVGVAAFAQDPPLEQAPPSASSLPQLDPTRAVAAPLMESSIHKPLPEEYIWTRDNSTDTSAKVEYKFPGLMEQTEPHYFRHSFTVTSVPAEATLYIAGPRSVKVWLNGKLAESVESDTSSPLGMHVFITSVTKFLEAGDNTIAIEAVRGRGVTGFANSALVRQQTFGQVMVAKIIPQAPGVDGPALMMSDKTWKSSLTAPNEWNSATFNDASWSKVVSIGGIESSVDLFQWNADAGLYNWPGYDGISPYLAHMQIPASGILAKYTGPGRFVHIKVLTPAENHSATDRFEVKMPASTWTYAEAPSVFLDFGRELTGRVELVSDSDSPATVTIQMGESESAALKSPYLGINQLTIPPHGTGHGPKSAFRYVKITFVGGAPELLFKSIHVDDIYYPVKYEGSFESSDPLLNRIWETGAYTAHLCMQDGIWDAPKRDRGRWMGDTDVSGRTIEDVFSDRFLMEDTLDRLMGPAPVDQHVNGIPGYSSFWFTEVADYYRHSGSKKFLEREHARMLQLLSYVDKEFDSRGIYANKTNVWLYVDWSPELNGDTPETRRATTLEFYHAYREASWLLRQLGDTANAEKYEARAATIKAASQKYLLDPSTDTFGPRWQTNAAAVISGAANPSQYSAIWNHVLSQVGHVKYNAFIISPYYNYYVIRAMAEMGHRKAALDWIRQYWGGMLDEGATSFWEAYDPSWYKEDFHSSLQSDNRSGYFVSLAHGWSSGPTPWLMEQVLGINPTGPGFSTVDIRPDLVDLEWARGDEPTPHGLLKVDARHQGLATAIAVDIPEGVVARVSVPVTSAAQHIIVNGKQQSATSSENGKRMIVTLRSAGHYTLGTE</sequence>
<dbReference type="AlphaFoldDB" id="A0A916RGU1"/>
<dbReference type="PANTHER" id="PTHR34987">
    <property type="entry name" value="C, PUTATIVE (AFU_ORTHOLOGUE AFUA_3G02880)-RELATED"/>
    <property type="match status" value="1"/>
</dbReference>
<proteinExistence type="predicted"/>
<evidence type="ECO:0000313" key="4">
    <source>
        <dbReference type="Proteomes" id="UP000648801"/>
    </source>
</evidence>
<dbReference type="Gene3D" id="2.60.120.260">
    <property type="entry name" value="Galactose-binding domain-like"/>
    <property type="match status" value="2"/>
</dbReference>
<dbReference type="InterPro" id="IPR035398">
    <property type="entry name" value="Bac_rhamnosid_C"/>
</dbReference>
<name>A0A916RGU1_9BACT</name>
<dbReference type="SUPFAM" id="SSF48208">
    <property type="entry name" value="Six-hairpin glycosidases"/>
    <property type="match status" value="1"/>
</dbReference>
<dbReference type="Gene3D" id="1.50.10.10">
    <property type="match status" value="1"/>
</dbReference>
<dbReference type="Pfam" id="PF17390">
    <property type="entry name" value="Bac_rhamnosid_C"/>
    <property type="match status" value="1"/>
</dbReference>
<dbReference type="GO" id="GO:0005975">
    <property type="term" value="P:carbohydrate metabolic process"/>
    <property type="evidence" value="ECO:0007669"/>
    <property type="project" value="InterPro"/>
</dbReference>
<dbReference type="Pfam" id="PF17389">
    <property type="entry name" value="Bac_rhamnosid6H"/>
    <property type="match status" value="1"/>
</dbReference>
<dbReference type="Proteomes" id="UP000648801">
    <property type="component" value="Unassembled WGS sequence"/>
</dbReference>
<dbReference type="SUPFAM" id="SSF49785">
    <property type="entry name" value="Galactose-binding domain-like"/>
    <property type="match status" value="1"/>
</dbReference>
<keyword evidence="4" id="KW-1185">Reference proteome</keyword>
<dbReference type="Gene3D" id="2.60.420.10">
    <property type="entry name" value="Maltose phosphorylase, domain 3"/>
    <property type="match status" value="1"/>
</dbReference>
<feature type="domain" description="Alpha-L-rhamnosidase C-terminal" evidence="2">
    <location>
        <begin position="736"/>
        <end position="803"/>
    </location>
</feature>
<comment type="caution">
    <text evidence="3">The sequence shown here is derived from an EMBL/GenBank/DDBJ whole genome shotgun (WGS) entry which is preliminary data.</text>
</comment>
<evidence type="ECO:0008006" key="5">
    <source>
        <dbReference type="Google" id="ProtNLM"/>
    </source>
</evidence>
<dbReference type="RefSeq" id="WP_229668632.1">
    <property type="nucleotide sequence ID" value="NZ_BMJB01000001.1"/>
</dbReference>
<dbReference type="PANTHER" id="PTHR34987:SF4">
    <property type="entry name" value="ALPHA-L-RHAMNOSIDASE C-TERMINAL DOMAIN-CONTAINING PROTEIN"/>
    <property type="match status" value="1"/>
</dbReference>
<dbReference type="EMBL" id="BMJB01000001">
    <property type="protein sequence ID" value="GGA55655.1"/>
    <property type="molecule type" value="Genomic_DNA"/>
</dbReference>
<accession>A0A916RGU1</accession>
<dbReference type="InterPro" id="IPR008979">
    <property type="entry name" value="Galactose-bd-like_sf"/>
</dbReference>
<protein>
    <recommendedName>
        <fullName evidence="5">Alpha-L-rhamnosidase</fullName>
    </recommendedName>
</protein>
<organism evidence="3 4">
    <name type="scientific">Edaphobacter acidisoli</name>
    <dbReference type="NCBI Taxonomy" id="2040573"/>
    <lineage>
        <taxon>Bacteria</taxon>
        <taxon>Pseudomonadati</taxon>
        <taxon>Acidobacteriota</taxon>
        <taxon>Terriglobia</taxon>
        <taxon>Terriglobales</taxon>
        <taxon>Acidobacteriaceae</taxon>
        <taxon>Edaphobacter</taxon>
    </lineage>
</organism>
<gene>
    <name evidence="3" type="ORF">GCM10011507_03680</name>
</gene>
<evidence type="ECO:0000313" key="3">
    <source>
        <dbReference type="EMBL" id="GGA55655.1"/>
    </source>
</evidence>
<dbReference type="InterPro" id="IPR008928">
    <property type="entry name" value="6-hairpin_glycosidase_sf"/>
</dbReference>
<feature type="domain" description="Alpha-L-rhamnosidase six-hairpin glycosidase" evidence="1">
    <location>
        <begin position="401"/>
        <end position="734"/>
    </location>
</feature>